<sequence>MSGPQCCSNPPALNPSSGSGHVEKLGGFNSYVTGSPDSKLAILLVHDAFGYETPKARKLADKIAAAGFIVVLPDFFNGDPFDGNLASLPVWIKAHGVDKTIEDAKPVIEALKSKGVSAIGALTLVYLPCSNFPGKGVVELAKHDFIQAAVLCHPSFVTVDDIKAVKVPISVLGAEIDQLSPPEVVKQFEEVLSAKPEIKSHVKIFPKVVHGWTLRYNDEDEAAVKAAEEAHQDLLGWFLSHVK</sequence>
<dbReference type="Gene3D" id="3.40.50.1820">
    <property type="entry name" value="alpha/beta hydrolase"/>
    <property type="match status" value="1"/>
</dbReference>
<dbReference type="Pfam" id="PF01738">
    <property type="entry name" value="DLH"/>
    <property type="match status" value="1"/>
</dbReference>
<dbReference type="GO" id="GO:0016787">
    <property type="term" value="F:hydrolase activity"/>
    <property type="evidence" value="ECO:0007669"/>
    <property type="project" value="InterPro"/>
</dbReference>
<dbReference type="InterPro" id="IPR002925">
    <property type="entry name" value="Dienelactn_hydro"/>
</dbReference>
<reference evidence="2 3" key="1">
    <citation type="submission" date="2020-05" db="EMBL/GenBank/DDBJ databases">
        <authorList>
            <person name="Campoy J."/>
            <person name="Schneeberger K."/>
            <person name="Spophaly S."/>
        </authorList>
    </citation>
    <scope>NUCLEOTIDE SEQUENCE [LARGE SCALE GENOMIC DNA]</scope>
    <source>
        <strain evidence="2">PruArmRojPasFocal</strain>
    </source>
</reference>
<proteinExistence type="predicted"/>
<organism evidence="2 3">
    <name type="scientific">Prunus armeniaca</name>
    <name type="common">Apricot</name>
    <name type="synonym">Armeniaca vulgaris</name>
    <dbReference type="NCBI Taxonomy" id="36596"/>
    <lineage>
        <taxon>Eukaryota</taxon>
        <taxon>Viridiplantae</taxon>
        <taxon>Streptophyta</taxon>
        <taxon>Embryophyta</taxon>
        <taxon>Tracheophyta</taxon>
        <taxon>Spermatophyta</taxon>
        <taxon>Magnoliopsida</taxon>
        <taxon>eudicotyledons</taxon>
        <taxon>Gunneridae</taxon>
        <taxon>Pentapetalae</taxon>
        <taxon>rosids</taxon>
        <taxon>fabids</taxon>
        <taxon>Rosales</taxon>
        <taxon>Rosaceae</taxon>
        <taxon>Amygdaloideae</taxon>
        <taxon>Amygdaleae</taxon>
        <taxon>Prunus</taxon>
    </lineage>
</organism>
<gene>
    <name evidence="2" type="ORF">CURHAP_LOCUS2349</name>
</gene>
<accession>A0A6J5TG34</accession>
<evidence type="ECO:0000313" key="2">
    <source>
        <dbReference type="EMBL" id="CAB4262890.1"/>
    </source>
</evidence>
<feature type="domain" description="Dienelactone hydrolase" evidence="1">
    <location>
        <begin position="29"/>
        <end position="239"/>
    </location>
</feature>
<dbReference type="SUPFAM" id="SSF53474">
    <property type="entry name" value="alpha/beta-Hydrolases"/>
    <property type="match status" value="1"/>
</dbReference>
<evidence type="ECO:0000259" key="1">
    <source>
        <dbReference type="Pfam" id="PF01738"/>
    </source>
</evidence>
<name>A0A6J5TG34_PRUAR</name>
<dbReference type="PANTHER" id="PTHR17630:SF97">
    <property type="entry name" value="ENDO-1,31,4-BETA-D-GLUCANASE-LIKE"/>
    <property type="match status" value="1"/>
</dbReference>
<dbReference type="AlphaFoldDB" id="A0A6J5TG34"/>
<evidence type="ECO:0000313" key="3">
    <source>
        <dbReference type="Proteomes" id="UP000507222"/>
    </source>
</evidence>
<dbReference type="EMBL" id="CAEKDK010000001">
    <property type="protein sequence ID" value="CAB4262890.1"/>
    <property type="molecule type" value="Genomic_DNA"/>
</dbReference>
<dbReference type="PANTHER" id="PTHR17630">
    <property type="entry name" value="DIENELACTONE HYDROLASE"/>
    <property type="match status" value="1"/>
</dbReference>
<dbReference type="Proteomes" id="UP000507222">
    <property type="component" value="Unassembled WGS sequence"/>
</dbReference>
<dbReference type="InterPro" id="IPR029058">
    <property type="entry name" value="AB_hydrolase_fold"/>
</dbReference>
<protein>
    <recommendedName>
        <fullName evidence="1">Dienelactone hydrolase domain-containing protein</fullName>
    </recommendedName>
</protein>